<keyword evidence="3" id="KW-0479">Metal-binding</keyword>
<dbReference type="OrthoDB" id="541276at2759"/>
<dbReference type="PROSITE" id="PS50178">
    <property type="entry name" value="ZF_FYVE"/>
    <property type="match status" value="1"/>
</dbReference>
<evidence type="ECO:0000313" key="13">
    <source>
        <dbReference type="EMBL" id="CUI14147.1"/>
    </source>
</evidence>
<dbReference type="InterPro" id="IPR011009">
    <property type="entry name" value="Kinase-like_dom_sf"/>
</dbReference>
<keyword evidence="1" id="KW-0723">Serine/threonine-protein kinase</keyword>
<dbReference type="InterPro" id="IPR008271">
    <property type="entry name" value="Ser/Thr_kinase_AS"/>
</dbReference>
<keyword evidence="7" id="KW-0862">Zinc</keyword>
<dbReference type="Gene3D" id="1.10.510.10">
    <property type="entry name" value="Transferase(Phosphotransferase) domain 1"/>
    <property type="match status" value="1"/>
</dbReference>
<dbReference type="SMART" id="SM00220">
    <property type="entry name" value="S_TKc"/>
    <property type="match status" value="1"/>
</dbReference>
<dbReference type="SUPFAM" id="SSF56112">
    <property type="entry name" value="Protein kinase-like (PK-like)"/>
    <property type="match status" value="1"/>
</dbReference>
<dbReference type="GO" id="GO:0005524">
    <property type="term" value="F:ATP binding"/>
    <property type="evidence" value="ECO:0007669"/>
    <property type="project" value="UniProtKB-KW"/>
</dbReference>
<dbReference type="PROSITE" id="PS00108">
    <property type="entry name" value="PROTEIN_KINASE_ST"/>
    <property type="match status" value="1"/>
</dbReference>
<dbReference type="GO" id="GO:0008270">
    <property type="term" value="F:zinc ion binding"/>
    <property type="evidence" value="ECO:0007669"/>
    <property type="project" value="UniProtKB-KW"/>
</dbReference>
<dbReference type="InterPro" id="IPR011011">
    <property type="entry name" value="Znf_FYVE_PHD"/>
</dbReference>
<keyword evidence="5 9" id="KW-0863">Zinc-finger</keyword>
<dbReference type="InterPro" id="IPR013083">
    <property type="entry name" value="Znf_RING/FYVE/PHD"/>
</dbReference>
<evidence type="ECO:0000256" key="3">
    <source>
        <dbReference type="ARBA" id="ARBA00022723"/>
    </source>
</evidence>
<dbReference type="InterPro" id="IPR000306">
    <property type="entry name" value="Znf_FYVE"/>
</dbReference>
<evidence type="ECO:0000256" key="1">
    <source>
        <dbReference type="ARBA" id="ARBA00022527"/>
    </source>
</evidence>
<feature type="domain" description="Protein kinase" evidence="11">
    <location>
        <begin position="174"/>
        <end position="507"/>
    </location>
</feature>
<dbReference type="AlphaFoldDB" id="A0A0S4KKJ1"/>
<dbReference type="GO" id="GO:0004674">
    <property type="term" value="F:protein serine/threonine kinase activity"/>
    <property type="evidence" value="ECO:0007669"/>
    <property type="project" value="UniProtKB-KW"/>
</dbReference>
<feature type="region of interest" description="Disordered" evidence="10">
    <location>
        <begin position="391"/>
        <end position="420"/>
    </location>
</feature>
<evidence type="ECO:0000256" key="7">
    <source>
        <dbReference type="ARBA" id="ARBA00022833"/>
    </source>
</evidence>
<keyword evidence="2" id="KW-0808">Transferase</keyword>
<accession>A0A0S4KKJ1</accession>
<keyword evidence="6 13" id="KW-0418">Kinase</keyword>
<feature type="region of interest" description="Disordered" evidence="10">
    <location>
        <begin position="581"/>
        <end position="633"/>
    </location>
</feature>
<feature type="region of interest" description="Disordered" evidence="10">
    <location>
        <begin position="512"/>
        <end position="547"/>
    </location>
</feature>
<dbReference type="EMBL" id="CYKH01000544">
    <property type="protein sequence ID" value="CUI14147.1"/>
    <property type="molecule type" value="Genomic_DNA"/>
</dbReference>
<keyword evidence="8" id="KW-0067">ATP-binding</keyword>
<keyword evidence="14" id="KW-1185">Reference proteome</keyword>
<dbReference type="Pfam" id="PF01363">
    <property type="entry name" value="FYVE"/>
    <property type="match status" value="1"/>
</dbReference>
<sequence>MIKDEPPPKENVVRLRSTERTHGRTHTVTFTQQRFFLMGGVSSRIEDEELLLAAPLCTKVGKRRMLDTAMSECKVCKTSFGCCNKKHYCRRCGGIVCELCTTMRHYRERVGRGFRVCEHCNIIPVIHIVPQKVWHLILAYCGNEAHHRTMQVCRKMQISVPLAFPWGDSWEYFFTEGHFLSKGANGSVYKSTVRGDPKRTPVAVKVIQKNTIFSLRKWHHIHREIEAMRACKHPHVVELINVYQNPECVFIILQFAQGGDLFDWLMSRKHPSEIEVKPIAVQLLSTLAFMHEACGCVHRDIKPENILLEKRVKGNEVPHIRLADFGFARVFPQLARPIAGRGGVQVGSMSSKRLLAENDISVAATPCGTLGFAAPEIIVAYSTRKEAIRQEEEELSKDHHNGKKNNREGSPGSPNKIINSPITPVEMMKKMDIFATGVTFCILLTGCEPFPCHSSKAHLEAVQEGVSFHGRQWAHVSNEAKELIRRMLHPNAAKRPTASECLQSRWMMGAAAPAPTSARSGAAPTHSTQLLHSSKDEEELAKSYQQSLRSLRKHDGMMLVADKATGAVVRKQRQEIVEDTLRDEPPVAPPGPKFVVNTSMGTQPPLMSARGTVSPLTSPRLGPDEDGIDGDME</sequence>
<dbReference type="Proteomes" id="UP000051952">
    <property type="component" value="Unassembled WGS sequence"/>
</dbReference>
<evidence type="ECO:0000256" key="2">
    <source>
        <dbReference type="ARBA" id="ARBA00022679"/>
    </source>
</evidence>
<proteinExistence type="predicted"/>
<feature type="domain" description="FYVE-type" evidence="12">
    <location>
        <begin position="67"/>
        <end position="120"/>
    </location>
</feature>
<evidence type="ECO:0000313" key="14">
    <source>
        <dbReference type="Proteomes" id="UP000051952"/>
    </source>
</evidence>
<evidence type="ECO:0000256" key="9">
    <source>
        <dbReference type="PROSITE-ProRule" id="PRU00091"/>
    </source>
</evidence>
<dbReference type="InterPro" id="IPR000719">
    <property type="entry name" value="Prot_kinase_dom"/>
</dbReference>
<dbReference type="VEuPathDB" id="TriTrypDB:BSAL_71180"/>
<dbReference type="PROSITE" id="PS50011">
    <property type="entry name" value="PROTEIN_KINASE_DOM"/>
    <property type="match status" value="1"/>
</dbReference>
<dbReference type="Gene3D" id="3.30.200.20">
    <property type="entry name" value="Phosphorylase Kinase, domain 1"/>
    <property type="match status" value="1"/>
</dbReference>
<keyword evidence="4" id="KW-0547">Nucleotide-binding</keyword>
<evidence type="ECO:0000256" key="10">
    <source>
        <dbReference type="SAM" id="MobiDB-lite"/>
    </source>
</evidence>
<protein>
    <submittedName>
        <fullName evidence="13">Protein kinase, putative</fullName>
    </submittedName>
</protein>
<dbReference type="SUPFAM" id="SSF57903">
    <property type="entry name" value="FYVE/PHD zinc finger"/>
    <property type="match status" value="1"/>
</dbReference>
<name>A0A0S4KKJ1_BODSA</name>
<dbReference type="InterPro" id="IPR017455">
    <property type="entry name" value="Znf_FYVE-rel"/>
</dbReference>
<dbReference type="Gene3D" id="3.30.40.10">
    <property type="entry name" value="Zinc/RING finger domain, C3HC4 (zinc finger)"/>
    <property type="match status" value="1"/>
</dbReference>
<dbReference type="InterPro" id="IPR050205">
    <property type="entry name" value="CDPK_Ser/Thr_kinases"/>
</dbReference>
<evidence type="ECO:0000256" key="4">
    <source>
        <dbReference type="ARBA" id="ARBA00022741"/>
    </source>
</evidence>
<reference evidence="14" key="1">
    <citation type="submission" date="2015-09" db="EMBL/GenBank/DDBJ databases">
        <authorList>
            <consortium name="Pathogen Informatics"/>
        </authorList>
    </citation>
    <scope>NUCLEOTIDE SEQUENCE [LARGE SCALE GENOMIC DNA]</scope>
    <source>
        <strain evidence="14">Lake Konstanz</strain>
    </source>
</reference>
<dbReference type="PANTHER" id="PTHR24349">
    <property type="entry name" value="SERINE/THREONINE-PROTEIN KINASE"/>
    <property type="match status" value="1"/>
</dbReference>
<gene>
    <name evidence="13" type="ORF">BSAL_71180</name>
</gene>
<evidence type="ECO:0000256" key="8">
    <source>
        <dbReference type="ARBA" id="ARBA00022840"/>
    </source>
</evidence>
<evidence type="ECO:0000259" key="11">
    <source>
        <dbReference type="PROSITE" id="PS50011"/>
    </source>
</evidence>
<evidence type="ECO:0000256" key="5">
    <source>
        <dbReference type="ARBA" id="ARBA00022771"/>
    </source>
</evidence>
<evidence type="ECO:0000256" key="6">
    <source>
        <dbReference type="ARBA" id="ARBA00022777"/>
    </source>
</evidence>
<feature type="compositionally biased region" description="Acidic residues" evidence="10">
    <location>
        <begin position="624"/>
        <end position="633"/>
    </location>
</feature>
<evidence type="ECO:0000259" key="12">
    <source>
        <dbReference type="PROSITE" id="PS50178"/>
    </source>
</evidence>
<dbReference type="Pfam" id="PF00069">
    <property type="entry name" value="Pkinase"/>
    <property type="match status" value="2"/>
</dbReference>
<organism evidence="13 14">
    <name type="scientific">Bodo saltans</name>
    <name type="common">Flagellated protozoan</name>
    <dbReference type="NCBI Taxonomy" id="75058"/>
    <lineage>
        <taxon>Eukaryota</taxon>
        <taxon>Discoba</taxon>
        <taxon>Euglenozoa</taxon>
        <taxon>Kinetoplastea</taxon>
        <taxon>Metakinetoplastina</taxon>
        <taxon>Eubodonida</taxon>
        <taxon>Bodonidae</taxon>
        <taxon>Bodo</taxon>
    </lineage>
</organism>